<dbReference type="RefSeq" id="XP_072839130.1">
    <property type="nucleotide sequence ID" value="XM_072983029.1"/>
</dbReference>
<protein>
    <submittedName>
        <fullName evidence="3 4">Uncharacterized protein isoform X1</fullName>
    </submittedName>
</protein>
<evidence type="ECO:0000313" key="8">
    <source>
        <dbReference type="RefSeq" id="XP_072839133.1"/>
    </source>
</evidence>
<reference evidence="3 4" key="1">
    <citation type="submission" date="2025-05" db="UniProtKB">
        <authorList>
            <consortium name="RefSeq"/>
        </authorList>
    </citation>
    <scope>IDENTIFICATION</scope>
</reference>
<evidence type="ECO:0000313" key="12">
    <source>
        <dbReference type="RefSeq" id="XP_072839137.1"/>
    </source>
</evidence>
<accession>A0ABM5F156</accession>
<dbReference type="RefSeq" id="XP_072839137.1">
    <property type="nucleotide sequence ID" value="XM_072983036.1"/>
</dbReference>
<gene>
    <name evidence="3 4 5 6 7 8 9 10 11 12" type="primary">LOC110089816</name>
</gene>
<dbReference type="RefSeq" id="XP_072839129.1">
    <property type="nucleotide sequence ID" value="XM_072983028.1"/>
</dbReference>
<dbReference type="Proteomes" id="UP001652642">
    <property type="component" value="Chromosome 13"/>
</dbReference>
<feature type="region of interest" description="Disordered" evidence="1">
    <location>
        <begin position="50"/>
        <end position="106"/>
    </location>
</feature>
<dbReference type="RefSeq" id="XP_072839132.1">
    <property type="nucleotide sequence ID" value="XM_072983031.1"/>
</dbReference>
<sequence>MGRLDDQAKKRIVELRKAGLSFRKIKKVLEVDNIRVTPQAIYLFLKRKNVQPSAPSSGSDPPPGLKKGSRDAVLDQVSWEEEEDQCWKLPPENEARHARQREDDVSAAGISPSCEMPLWHDSQGDEEGIRIVGVASLNQDEGQFGRQSATRGGFSKGSQPGSNTGSSCPVRKDSGSGFAPVAPAGAQPNMNGKGTLFLPPARNPALIWKRKIVGRAIHLQKKASGHAPSSCPLNLPSAPRVQPAAPRSRATVPATTASLGCSAQSKDASAQTSTWIPTYSTGHPSAQWGSPVAVPSLSPASPHPFAEKLEAVHTEVQKLTQAVHMVLERQCQLERQQEQQQRFQQEVLVTLQQLSSTISHLAVPNNVTCAPYSSISEPSPPLPNFSQFKMELI</sequence>
<evidence type="ECO:0000313" key="5">
    <source>
        <dbReference type="RefSeq" id="XP_072839130.1"/>
    </source>
</evidence>
<evidence type="ECO:0000313" key="6">
    <source>
        <dbReference type="RefSeq" id="XP_072839131.1"/>
    </source>
</evidence>
<evidence type="ECO:0000313" key="9">
    <source>
        <dbReference type="RefSeq" id="XP_072839134.1"/>
    </source>
</evidence>
<dbReference type="RefSeq" id="XP_072839136.1">
    <property type="nucleotide sequence ID" value="XM_072983035.1"/>
</dbReference>
<name>A0ABM5F156_9SAUR</name>
<evidence type="ECO:0000313" key="7">
    <source>
        <dbReference type="RefSeq" id="XP_072839132.1"/>
    </source>
</evidence>
<evidence type="ECO:0000313" key="10">
    <source>
        <dbReference type="RefSeq" id="XP_072839135.1"/>
    </source>
</evidence>
<evidence type="ECO:0000313" key="3">
    <source>
        <dbReference type="RefSeq" id="XP_020668792.2"/>
    </source>
</evidence>
<dbReference type="RefSeq" id="XP_072839131.1">
    <property type="nucleotide sequence ID" value="XM_072983030.1"/>
</dbReference>
<evidence type="ECO:0000313" key="11">
    <source>
        <dbReference type="RefSeq" id="XP_072839136.1"/>
    </source>
</evidence>
<proteinExistence type="predicted"/>
<dbReference type="RefSeq" id="XP_020668792.2">
    <property type="nucleotide sequence ID" value="XM_020813133.2"/>
</dbReference>
<feature type="compositionally biased region" description="Polar residues" evidence="1">
    <location>
        <begin position="140"/>
        <end position="167"/>
    </location>
</feature>
<dbReference type="GeneID" id="110089816"/>
<evidence type="ECO:0000313" key="2">
    <source>
        <dbReference type="Proteomes" id="UP001652642"/>
    </source>
</evidence>
<dbReference type="RefSeq" id="XP_072839135.1">
    <property type="nucleotide sequence ID" value="XM_072983034.1"/>
</dbReference>
<dbReference type="RefSeq" id="XP_072839134.1">
    <property type="nucleotide sequence ID" value="XM_072983033.1"/>
</dbReference>
<evidence type="ECO:0000256" key="1">
    <source>
        <dbReference type="SAM" id="MobiDB-lite"/>
    </source>
</evidence>
<keyword evidence="2" id="KW-1185">Reference proteome</keyword>
<dbReference type="RefSeq" id="XP_072839133.1">
    <property type="nucleotide sequence ID" value="XM_072983032.1"/>
</dbReference>
<evidence type="ECO:0000313" key="4">
    <source>
        <dbReference type="RefSeq" id="XP_072839129.1"/>
    </source>
</evidence>
<feature type="compositionally biased region" description="Basic and acidic residues" evidence="1">
    <location>
        <begin position="91"/>
        <end position="104"/>
    </location>
</feature>
<feature type="region of interest" description="Disordered" evidence="1">
    <location>
        <begin position="140"/>
        <end position="179"/>
    </location>
</feature>
<organism evidence="2 8">
    <name type="scientific">Pogona vitticeps</name>
    <name type="common">central bearded dragon</name>
    <dbReference type="NCBI Taxonomy" id="103695"/>
    <lineage>
        <taxon>Eukaryota</taxon>
        <taxon>Metazoa</taxon>
        <taxon>Chordata</taxon>
        <taxon>Craniata</taxon>
        <taxon>Vertebrata</taxon>
        <taxon>Euteleostomi</taxon>
        <taxon>Lepidosauria</taxon>
        <taxon>Squamata</taxon>
        <taxon>Bifurcata</taxon>
        <taxon>Unidentata</taxon>
        <taxon>Episquamata</taxon>
        <taxon>Toxicofera</taxon>
        <taxon>Iguania</taxon>
        <taxon>Acrodonta</taxon>
        <taxon>Agamidae</taxon>
        <taxon>Amphibolurinae</taxon>
        <taxon>Pogona</taxon>
    </lineage>
</organism>